<evidence type="ECO:0000256" key="12">
    <source>
        <dbReference type="ARBA" id="ARBA00022801"/>
    </source>
</evidence>
<dbReference type="Gene3D" id="3.30.420.10">
    <property type="entry name" value="Ribonuclease H-like superfamily/Ribonuclease H"/>
    <property type="match status" value="1"/>
</dbReference>
<keyword evidence="11 14" id="KW-0255">Endonuclease</keyword>
<comment type="function">
    <text evidence="3 14 16">Endonuclease that specifically degrades the RNA of RNA-DNA hybrids.</text>
</comment>
<comment type="caution">
    <text evidence="18">The sequence shown here is derived from an EMBL/GenBank/DDBJ whole genome shotgun (WGS) entry which is preliminary data.</text>
</comment>
<dbReference type="PANTHER" id="PTHR10954">
    <property type="entry name" value="RIBONUCLEASE H2 SUBUNIT A"/>
    <property type="match status" value="1"/>
</dbReference>
<evidence type="ECO:0000256" key="5">
    <source>
        <dbReference type="ARBA" id="ARBA00007383"/>
    </source>
</evidence>
<proteinExistence type="inferred from homology"/>
<reference evidence="18 19" key="1">
    <citation type="submission" date="2018-01" db="EMBL/GenBank/DDBJ databases">
        <title>Glutamicibacter soli strain NHPC-3 Whole genome sequence and assembly.</title>
        <authorList>
            <person name="Choudhury P."/>
            <person name="Gupta D."/>
            <person name="Sengupta K."/>
            <person name="Jawed A."/>
            <person name="Sultana N."/>
            <person name="Saha P."/>
        </authorList>
    </citation>
    <scope>NUCLEOTIDE SEQUENCE [LARGE SCALE GENOMIC DNA]</scope>
    <source>
        <strain evidence="18 19">NHPC-3</strain>
    </source>
</reference>
<evidence type="ECO:0000256" key="11">
    <source>
        <dbReference type="ARBA" id="ARBA00022759"/>
    </source>
</evidence>
<feature type="binding site" evidence="14 15">
    <location>
        <position position="36"/>
    </location>
    <ligand>
        <name>a divalent metal cation</name>
        <dbReference type="ChEBI" id="CHEBI:60240"/>
    </ligand>
</feature>
<evidence type="ECO:0000259" key="17">
    <source>
        <dbReference type="PROSITE" id="PS51975"/>
    </source>
</evidence>
<keyword evidence="10 14" id="KW-0479">Metal-binding</keyword>
<dbReference type="GO" id="GO:0003723">
    <property type="term" value="F:RNA binding"/>
    <property type="evidence" value="ECO:0007669"/>
    <property type="project" value="UniProtKB-UniRule"/>
</dbReference>
<comment type="cofactor">
    <cofactor evidence="2">
        <name>Mg(2+)</name>
        <dbReference type="ChEBI" id="CHEBI:18420"/>
    </cofactor>
</comment>
<dbReference type="GO" id="GO:0004523">
    <property type="term" value="F:RNA-DNA hybrid ribonuclease activity"/>
    <property type="evidence" value="ECO:0007669"/>
    <property type="project" value="UniProtKB-UniRule"/>
</dbReference>
<evidence type="ECO:0000256" key="2">
    <source>
        <dbReference type="ARBA" id="ARBA00001946"/>
    </source>
</evidence>
<gene>
    <name evidence="14" type="primary">rnhB</name>
    <name evidence="18" type="ORF">C1H84_16285</name>
</gene>
<feature type="binding site" evidence="14 15">
    <location>
        <position position="37"/>
    </location>
    <ligand>
        <name>a divalent metal cation</name>
        <dbReference type="ChEBI" id="CHEBI:60240"/>
    </ligand>
</feature>
<dbReference type="AlphaFoldDB" id="A0A365YB44"/>
<evidence type="ECO:0000256" key="8">
    <source>
        <dbReference type="ARBA" id="ARBA00022490"/>
    </source>
</evidence>
<accession>A0A365YB44</accession>
<dbReference type="Proteomes" id="UP000252167">
    <property type="component" value="Unassembled WGS sequence"/>
</dbReference>
<comment type="subcellular location">
    <subcellularLocation>
        <location evidence="4 14">Cytoplasm</location>
    </subcellularLocation>
</comment>
<dbReference type="GO" id="GO:0030145">
    <property type="term" value="F:manganese ion binding"/>
    <property type="evidence" value="ECO:0007669"/>
    <property type="project" value="UniProtKB-UniRule"/>
</dbReference>
<dbReference type="GO" id="GO:0043137">
    <property type="term" value="P:DNA replication, removal of RNA primer"/>
    <property type="evidence" value="ECO:0007669"/>
    <property type="project" value="TreeGrafter"/>
</dbReference>
<evidence type="ECO:0000256" key="9">
    <source>
        <dbReference type="ARBA" id="ARBA00022722"/>
    </source>
</evidence>
<keyword evidence="8 14" id="KW-0963">Cytoplasm</keyword>
<feature type="binding site" evidence="14 15">
    <location>
        <position position="130"/>
    </location>
    <ligand>
        <name>a divalent metal cation</name>
        <dbReference type="ChEBI" id="CHEBI:60240"/>
    </ligand>
</feature>
<evidence type="ECO:0000313" key="19">
    <source>
        <dbReference type="Proteomes" id="UP000252167"/>
    </source>
</evidence>
<evidence type="ECO:0000256" key="7">
    <source>
        <dbReference type="ARBA" id="ARBA00019179"/>
    </source>
</evidence>
<evidence type="ECO:0000256" key="14">
    <source>
        <dbReference type="HAMAP-Rule" id="MF_00052"/>
    </source>
</evidence>
<dbReference type="PROSITE" id="PS51975">
    <property type="entry name" value="RNASE_H_2"/>
    <property type="match status" value="1"/>
</dbReference>
<dbReference type="InterPro" id="IPR022898">
    <property type="entry name" value="RNase_HII"/>
</dbReference>
<dbReference type="NCBIfam" id="NF000595">
    <property type="entry name" value="PRK00015.1-3"/>
    <property type="match status" value="1"/>
</dbReference>
<evidence type="ECO:0000256" key="15">
    <source>
        <dbReference type="PROSITE-ProRule" id="PRU01319"/>
    </source>
</evidence>
<keyword evidence="19" id="KW-1185">Reference proteome</keyword>
<protein>
    <recommendedName>
        <fullName evidence="7 14">Ribonuclease HII</fullName>
        <shortName evidence="14">RNase HII</shortName>
        <ecNumber evidence="6 14">3.1.26.4</ecNumber>
    </recommendedName>
</protein>
<keyword evidence="13 14" id="KW-0464">Manganese</keyword>
<dbReference type="HAMAP" id="MF_00052_B">
    <property type="entry name" value="RNase_HII_B"/>
    <property type="match status" value="1"/>
</dbReference>
<comment type="catalytic activity">
    <reaction evidence="1 14 15 16">
        <text>Endonucleolytic cleavage to 5'-phosphomonoester.</text>
        <dbReference type="EC" id="3.1.26.4"/>
    </reaction>
</comment>
<dbReference type="InterPro" id="IPR012337">
    <property type="entry name" value="RNaseH-like_sf"/>
</dbReference>
<comment type="cofactor">
    <cofactor evidence="14 15">
        <name>Mn(2+)</name>
        <dbReference type="ChEBI" id="CHEBI:29035"/>
    </cofactor>
    <cofactor evidence="14 15">
        <name>Mg(2+)</name>
        <dbReference type="ChEBI" id="CHEBI:18420"/>
    </cofactor>
    <text evidence="14 15">Manganese or magnesium. Binds 1 divalent metal ion per monomer in the absence of substrate. May bind a second metal ion after substrate binding.</text>
</comment>
<dbReference type="InterPro" id="IPR036397">
    <property type="entry name" value="RNaseH_sf"/>
</dbReference>
<evidence type="ECO:0000256" key="10">
    <source>
        <dbReference type="ARBA" id="ARBA00022723"/>
    </source>
</evidence>
<evidence type="ECO:0000256" key="4">
    <source>
        <dbReference type="ARBA" id="ARBA00004496"/>
    </source>
</evidence>
<evidence type="ECO:0000256" key="16">
    <source>
        <dbReference type="RuleBase" id="RU003515"/>
    </source>
</evidence>
<evidence type="ECO:0000256" key="3">
    <source>
        <dbReference type="ARBA" id="ARBA00004065"/>
    </source>
</evidence>
<organism evidence="18 19">
    <name type="scientific">Glutamicibacter soli</name>
    <dbReference type="NCBI Taxonomy" id="453836"/>
    <lineage>
        <taxon>Bacteria</taxon>
        <taxon>Bacillati</taxon>
        <taxon>Actinomycetota</taxon>
        <taxon>Actinomycetes</taxon>
        <taxon>Micrococcales</taxon>
        <taxon>Micrococcaceae</taxon>
        <taxon>Glutamicibacter</taxon>
    </lineage>
</organism>
<dbReference type="Pfam" id="PF01351">
    <property type="entry name" value="RNase_HII"/>
    <property type="match status" value="1"/>
</dbReference>
<evidence type="ECO:0000256" key="1">
    <source>
        <dbReference type="ARBA" id="ARBA00000077"/>
    </source>
</evidence>
<feature type="domain" description="RNase H type-2" evidence="17">
    <location>
        <begin position="30"/>
        <end position="240"/>
    </location>
</feature>
<dbReference type="InterPro" id="IPR001352">
    <property type="entry name" value="RNase_HII/HIII"/>
</dbReference>
<sequence length="247" mass="25709">MPATASRTSKSSKATTLEHERALAAAHGVRFIGAADEVGRGALAGPISVGVTVIDIQAVTEFPQLRDSKLLTAAKREELVQPVRAWAAGYGVGHASAAEIDQLGVTGALRLAGTRAVAACAVAPEAVLLDGSYDWLSAPEQDLFDLLAADREPVGLHVPVRTIVKGDMTCQAIAGASILAKVERDGIMAQLASAHPAFGWEVNKGYATAAHREAIVALGPCDYHRKSWNLTSGTGKDEGKPTGLKAK</sequence>
<dbReference type="InterPro" id="IPR024567">
    <property type="entry name" value="RNase_HII/HIII_dom"/>
</dbReference>
<keyword evidence="9 14" id="KW-0540">Nuclease</keyword>
<dbReference type="GO" id="GO:0032299">
    <property type="term" value="C:ribonuclease H2 complex"/>
    <property type="evidence" value="ECO:0007669"/>
    <property type="project" value="TreeGrafter"/>
</dbReference>
<dbReference type="GO" id="GO:0005737">
    <property type="term" value="C:cytoplasm"/>
    <property type="evidence" value="ECO:0007669"/>
    <property type="project" value="UniProtKB-SubCell"/>
</dbReference>
<dbReference type="EMBL" id="POAF01000009">
    <property type="protein sequence ID" value="RBL99242.1"/>
    <property type="molecule type" value="Genomic_DNA"/>
</dbReference>
<dbReference type="SUPFAM" id="SSF53098">
    <property type="entry name" value="Ribonuclease H-like"/>
    <property type="match status" value="1"/>
</dbReference>
<dbReference type="CDD" id="cd07182">
    <property type="entry name" value="RNase_HII_bacteria_HII_like"/>
    <property type="match status" value="1"/>
</dbReference>
<evidence type="ECO:0000256" key="6">
    <source>
        <dbReference type="ARBA" id="ARBA00012180"/>
    </source>
</evidence>
<dbReference type="GO" id="GO:0006298">
    <property type="term" value="P:mismatch repair"/>
    <property type="evidence" value="ECO:0007669"/>
    <property type="project" value="TreeGrafter"/>
</dbReference>
<name>A0A365YB44_9MICC</name>
<keyword evidence="12 14" id="KW-0378">Hydrolase</keyword>
<evidence type="ECO:0000256" key="13">
    <source>
        <dbReference type="ARBA" id="ARBA00023211"/>
    </source>
</evidence>
<dbReference type="EC" id="3.1.26.4" evidence="6 14"/>
<evidence type="ECO:0000313" key="18">
    <source>
        <dbReference type="EMBL" id="RBL99242.1"/>
    </source>
</evidence>
<dbReference type="PANTHER" id="PTHR10954:SF18">
    <property type="entry name" value="RIBONUCLEASE HII"/>
    <property type="match status" value="1"/>
</dbReference>
<comment type="similarity">
    <text evidence="5 14 16">Belongs to the RNase HII family.</text>
</comment>
<dbReference type="RefSeq" id="WP_113607993.1">
    <property type="nucleotide sequence ID" value="NZ_CM125969.1"/>
</dbReference>